<evidence type="ECO:0000313" key="1">
    <source>
        <dbReference type="EMBL" id="AZQ93603.1"/>
    </source>
</evidence>
<dbReference type="AlphaFoldDB" id="A0A198XSS5"/>
<evidence type="ECO:0000313" key="2">
    <source>
        <dbReference type="EMBL" id="OAV27968.1"/>
    </source>
</evidence>
<dbReference type="EMBL" id="LXHQ01000008">
    <property type="protein sequence ID" value="OAV27968.1"/>
    <property type="molecule type" value="Genomic_DNA"/>
</dbReference>
<evidence type="ECO:0000313" key="3">
    <source>
        <dbReference type="Proteomes" id="UP000078295"/>
    </source>
</evidence>
<name>A0A198XSS5_MORCA</name>
<evidence type="ECO:0000313" key="4">
    <source>
        <dbReference type="Proteomes" id="UP000280228"/>
    </source>
</evidence>
<reference evidence="2 3" key="1">
    <citation type="journal article" date="2016" name="Genome Biol. Evol.">
        <title>Comparative Genomic Analyses of the Moraxella catarrhalis Serosensitive and Seroresistant Lineages Demonstrate Their Independent Evolution.</title>
        <authorList>
            <person name="Earl J.P."/>
            <person name="de Vries S.P."/>
            <person name="Ahmed A."/>
            <person name="Powell E."/>
            <person name="Schultz M.P."/>
            <person name="Hermans P.W."/>
            <person name="Hill D.J."/>
            <person name="Zhou Z."/>
            <person name="Constantinidou C.I."/>
            <person name="Hu F.Z."/>
            <person name="Bootsma H.J."/>
            <person name="Ehrlich G.D."/>
        </authorList>
    </citation>
    <scope>NUCLEOTIDE SEQUENCE [LARGE SCALE GENOMIC DNA]</scope>
    <source>
        <strain evidence="2 3">F23</strain>
    </source>
</reference>
<protein>
    <submittedName>
        <fullName evidence="2">Uncharacterized protein</fullName>
    </submittedName>
</protein>
<dbReference type="Proteomes" id="UP000280228">
    <property type="component" value="Chromosome"/>
</dbReference>
<sequence>MNFSLKSLICQQFFALFWWFIVKNLILNLSQLSNICVSATL</sequence>
<gene>
    <name evidence="2" type="ORF">AO370_0131</name>
    <name evidence="1" type="ORF">EJK53_0477</name>
</gene>
<dbReference type="EMBL" id="CP034662">
    <property type="protein sequence ID" value="AZQ93603.1"/>
    <property type="molecule type" value="Genomic_DNA"/>
</dbReference>
<organism evidence="2 3">
    <name type="scientific">Moraxella catarrhalis</name>
    <name type="common">Branhamella catarrhalis</name>
    <dbReference type="NCBI Taxonomy" id="480"/>
    <lineage>
        <taxon>Bacteria</taxon>
        <taxon>Pseudomonadati</taxon>
        <taxon>Pseudomonadota</taxon>
        <taxon>Gammaproteobacteria</taxon>
        <taxon>Moraxellales</taxon>
        <taxon>Moraxellaceae</taxon>
        <taxon>Moraxella</taxon>
    </lineage>
</organism>
<reference evidence="1 4" key="2">
    <citation type="submission" date="2018-12" db="EMBL/GenBank/DDBJ databases">
        <title>Persistence of Moraxella catarrhalis in Chronic Obstructive Pulmonary Disease and Regulation of the Hag/MID Adhesin.</title>
        <authorList>
            <person name="Murphy T."/>
            <person name="Zhao X."/>
            <person name="Vyas G."/>
            <person name="Aluvathingal J."/>
            <person name="Nadendla S."/>
            <person name="Tallon L."/>
            <person name="Tettelin H."/>
        </authorList>
    </citation>
    <scope>NUCLEOTIDE SEQUENCE [LARGE SCALE GENOMIC DNA]</scope>
    <source>
        <strain evidence="1 4">46P58B1</strain>
    </source>
</reference>
<dbReference type="Proteomes" id="UP000078295">
    <property type="component" value="Unassembled WGS sequence"/>
</dbReference>
<proteinExistence type="predicted"/>
<accession>A0A198XSS5</accession>